<dbReference type="GO" id="GO:0005524">
    <property type="term" value="F:ATP binding"/>
    <property type="evidence" value="ECO:0007669"/>
    <property type="project" value="InterPro"/>
</dbReference>
<dbReference type="SUPFAM" id="SSF52540">
    <property type="entry name" value="P-loop containing nucleoside triphosphate hydrolases"/>
    <property type="match status" value="1"/>
</dbReference>
<dbReference type="Pfam" id="PF00406">
    <property type="entry name" value="ADK"/>
    <property type="match status" value="1"/>
</dbReference>
<dbReference type="PRINTS" id="PR00094">
    <property type="entry name" value="ADENYLTKNASE"/>
</dbReference>
<gene>
    <name evidence="5" type="ORF">C8A05DRAFT_43445</name>
</gene>
<reference evidence="5" key="1">
    <citation type="journal article" date="2023" name="Mol. Phylogenet. Evol.">
        <title>Genome-scale phylogeny and comparative genomics of the fungal order Sordariales.</title>
        <authorList>
            <person name="Hensen N."/>
            <person name="Bonometti L."/>
            <person name="Westerberg I."/>
            <person name="Brannstrom I.O."/>
            <person name="Guillou S."/>
            <person name="Cros-Aarteil S."/>
            <person name="Calhoun S."/>
            <person name="Haridas S."/>
            <person name="Kuo A."/>
            <person name="Mondo S."/>
            <person name="Pangilinan J."/>
            <person name="Riley R."/>
            <person name="LaButti K."/>
            <person name="Andreopoulos B."/>
            <person name="Lipzen A."/>
            <person name="Chen C."/>
            <person name="Yan M."/>
            <person name="Daum C."/>
            <person name="Ng V."/>
            <person name="Clum A."/>
            <person name="Steindorff A."/>
            <person name="Ohm R.A."/>
            <person name="Martin F."/>
            <person name="Silar P."/>
            <person name="Natvig D.O."/>
            <person name="Lalanne C."/>
            <person name="Gautier V."/>
            <person name="Ament-Velasquez S.L."/>
            <person name="Kruys A."/>
            <person name="Hutchinson M.I."/>
            <person name="Powell A.J."/>
            <person name="Barry K."/>
            <person name="Miller A.N."/>
            <person name="Grigoriev I.V."/>
            <person name="Debuchy R."/>
            <person name="Gladieux P."/>
            <person name="Hiltunen Thoren M."/>
            <person name="Johannesson H."/>
        </authorList>
    </citation>
    <scope>NUCLEOTIDE SEQUENCE</scope>
    <source>
        <strain evidence="5">CBS 103.79</strain>
    </source>
</reference>
<evidence type="ECO:0000256" key="4">
    <source>
        <dbReference type="RuleBase" id="RU003330"/>
    </source>
</evidence>
<dbReference type="EMBL" id="MU855457">
    <property type="protein sequence ID" value="KAK3903282.1"/>
    <property type="molecule type" value="Genomic_DNA"/>
</dbReference>
<keyword evidence="3 4" id="KW-0418">Kinase</keyword>
<reference evidence="5" key="2">
    <citation type="submission" date="2023-05" db="EMBL/GenBank/DDBJ databases">
        <authorList>
            <consortium name="Lawrence Berkeley National Laboratory"/>
            <person name="Steindorff A."/>
            <person name="Hensen N."/>
            <person name="Bonometti L."/>
            <person name="Westerberg I."/>
            <person name="Brannstrom I.O."/>
            <person name="Guillou S."/>
            <person name="Cros-Aarteil S."/>
            <person name="Calhoun S."/>
            <person name="Haridas S."/>
            <person name="Kuo A."/>
            <person name="Mondo S."/>
            <person name="Pangilinan J."/>
            <person name="Riley R."/>
            <person name="Labutti K."/>
            <person name="Andreopoulos B."/>
            <person name="Lipzen A."/>
            <person name="Chen C."/>
            <person name="Yanf M."/>
            <person name="Daum C."/>
            <person name="Ng V."/>
            <person name="Clum A."/>
            <person name="Ohm R."/>
            <person name="Martin F."/>
            <person name="Silar P."/>
            <person name="Natvig D."/>
            <person name="Lalanne C."/>
            <person name="Gautier V."/>
            <person name="Ament-Velasquez S.L."/>
            <person name="Kruys A."/>
            <person name="Hutchinson M.I."/>
            <person name="Powell A.J."/>
            <person name="Barry K."/>
            <person name="Miller A.N."/>
            <person name="Grigoriev I.V."/>
            <person name="Debuchy R."/>
            <person name="Gladieux P."/>
            <person name="Thoren M.H."/>
            <person name="Johannesson H."/>
        </authorList>
    </citation>
    <scope>NUCLEOTIDE SEQUENCE</scope>
    <source>
        <strain evidence="5">CBS 103.79</strain>
    </source>
</reference>
<evidence type="ECO:0000313" key="5">
    <source>
        <dbReference type="EMBL" id="KAK3903282.1"/>
    </source>
</evidence>
<dbReference type="InterPro" id="IPR000850">
    <property type="entry name" value="Adenylat/UMP-CMP_kin"/>
</dbReference>
<keyword evidence="2" id="KW-0547">Nucleotide-binding</keyword>
<dbReference type="HAMAP" id="MF_00235">
    <property type="entry name" value="Adenylate_kinase_Adk"/>
    <property type="match status" value="1"/>
</dbReference>
<dbReference type="AlphaFoldDB" id="A0AAN6MNN8"/>
<keyword evidence="6" id="KW-1185">Reference proteome</keyword>
<keyword evidence="1 4" id="KW-0808">Transferase</keyword>
<comment type="similarity">
    <text evidence="4">Belongs to the adenylate kinase family.</text>
</comment>
<dbReference type="InterPro" id="IPR027417">
    <property type="entry name" value="P-loop_NTPase"/>
</dbReference>
<sequence>MNDSEGRKRRFIFVIGKGTLGKLLACDNDLTHISIGDLLRENAASSAAIGWHVKNGALLPTEFLFPLLRETVCDSPAGCPIVLDGFPRRLDQALAFERVFGEPALVLFFQCPREVACQRVVNRAGRPADNSEGFGKRYKEYLELNPDVLDHYGSTRGKDKLVEVNTSGATETSYAMLLAALNKRKEWSDLVYSDNSTPSP</sequence>
<evidence type="ECO:0000256" key="2">
    <source>
        <dbReference type="ARBA" id="ARBA00022741"/>
    </source>
</evidence>
<dbReference type="InterPro" id="IPR033690">
    <property type="entry name" value="Adenylat_kinase_CS"/>
</dbReference>
<evidence type="ECO:0000313" key="6">
    <source>
        <dbReference type="Proteomes" id="UP001303889"/>
    </source>
</evidence>
<evidence type="ECO:0000256" key="1">
    <source>
        <dbReference type="ARBA" id="ARBA00022679"/>
    </source>
</evidence>
<dbReference type="PROSITE" id="PS00113">
    <property type="entry name" value="ADENYLATE_KINASE"/>
    <property type="match status" value="1"/>
</dbReference>
<dbReference type="GO" id="GO:0019205">
    <property type="term" value="F:nucleobase-containing compound kinase activity"/>
    <property type="evidence" value="ECO:0007669"/>
    <property type="project" value="InterPro"/>
</dbReference>
<evidence type="ECO:0000256" key="3">
    <source>
        <dbReference type="ARBA" id="ARBA00022777"/>
    </source>
</evidence>
<dbReference type="Proteomes" id="UP001303889">
    <property type="component" value="Unassembled WGS sequence"/>
</dbReference>
<evidence type="ECO:0008006" key="7">
    <source>
        <dbReference type="Google" id="ProtNLM"/>
    </source>
</evidence>
<dbReference type="GO" id="GO:0006139">
    <property type="term" value="P:nucleobase-containing compound metabolic process"/>
    <property type="evidence" value="ECO:0007669"/>
    <property type="project" value="InterPro"/>
</dbReference>
<dbReference type="Gene3D" id="3.40.50.300">
    <property type="entry name" value="P-loop containing nucleotide triphosphate hydrolases"/>
    <property type="match status" value="1"/>
</dbReference>
<organism evidence="5 6">
    <name type="scientific">Staphylotrichum tortipilum</name>
    <dbReference type="NCBI Taxonomy" id="2831512"/>
    <lineage>
        <taxon>Eukaryota</taxon>
        <taxon>Fungi</taxon>
        <taxon>Dikarya</taxon>
        <taxon>Ascomycota</taxon>
        <taxon>Pezizomycotina</taxon>
        <taxon>Sordariomycetes</taxon>
        <taxon>Sordariomycetidae</taxon>
        <taxon>Sordariales</taxon>
        <taxon>Chaetomiaceae</taxon>
        <taxon>Staphylotrichum</taxon>
    </lineage>
</organism>
<accession>A0AAN6MNN8</accession>
<dbReference type="PANTHER" id="PTHR23359">
    <property type="entry name" value="NUCLEOTIDE KINASE"/>
    <property type="match status" value="1"/>
</dbReference>
<name>A0AAN6MNN8_9PEZI</name>
<proteinExistence type="inferred from homology"/>
<protein>
    <recommendedName>
        <fullName evidence="7">Adenylate kinase</fullName>
    </recommendedName>
</protein>
<dbReference type="CDD" id="cd01428">
    <property type="entry name" value="ADK"/>
    <property type="match status" value="1"/>
</dbReference>
<comment type="caution">
    <text evidence="5">The sequence shown here is derived from an EMBL/GenBank/DDBJ whole genome shotgun (WGS) entry which is preliminary data.</text>
</comment>